<dbReference type="AlphaFoldDB" id="A0A6J7BVY3"/>
<evidence type="ECO:0000313" key="2">
    <source>
        <dbReference type="EMBL" id="CAB4849942.1"/>
    </source>
</evidence>
<protein>
    <submittedName>
        <fullName evidence="2">Unannotated protein</fullName>
    </submittedName>
</protein>
<sequence>MTPEAVARTGMYFEEFSVGDEFTTQGRTITDVEVTMWAMFTGDMHPMHVDNEFARDFGIFGGRFPPGLMAVAIASGLNERMGLWSGTGLAMTKQTAEYKTPVLIGDTISVRLTVLECTPRPKRHAGIVLFGYQIVRQNGDVCVQGEWTIVLASRSELDGA</sequence>
<organism evidence="2">
    <name type="scientific">freshwater metagenome</name>
    <dbReference type="NCBI Taxonomy" id="449393"/>
    <lineage>
        <taxon>unclassified sequences</taxon>
        <taxon>metagenomes</taxon>
        <taxon>ecological metagenomes</taxon>
    </lineage>
</organism>
<reference evidence="2" key="1">
    <citation type="submission" date="2020-05" db="EMBL/GenBank/DDBJ databases">
        <authorList>
            <person name="Chiriac C."/>
            <person name="Salcher M."/>
            <person name="Ghai R."/>
            <person name="Kavagutti S V."/>
        </authorList>
    </citation>
    <scope>NUCLEOTIDE SEQUENCE</scope>
</reference>
<dbReference type="EMBL" id="CAFBIZ010000102">
    <property type="protein sequence ID" value="CAB4849942.1"/>
    <property type="molecule type" value="Genomic_DNA"/>
</dbReference>
<evidence type="ECO:0000259" key="1">
    <source>
        <dbReference type="Pfam" id="PF01575"/>
    </source>
</evidence>
<feature type="domain" description="MaoC-like" evidence="1">
    <location>
        <begin position="18"/>
        <end position="123"/>
    </location>
</feature>
<dbReference type="Gene3D" id="3.10.129.10">
    <property type="entry name" value="Hotdog Thioesterase"/>
    <property type="match status" value="1"/>
</dbReference>
<proteinExistence type="predicted"/>
<accession>A0A6J7BVY3</accession>
<dbReference type="SUPFAM" id="SSF54637">
    <property type="entry name" value="Thioesterase/thiol ester dehydrase-isomerase"/>
    <property type="match status" value="1"/>
</dbReference>
<name>A0A6J7BVY3_9ZZZZ</name>
<dbReference type="InterPro" id="IPR002539">
    <property type="entry name" value="MaoC-like_dom"/>
</dbReference>
<evidence type="ECO:0000313" key="3">
    <source>
        <dbReference type="EMBL" id="CAB5023181.1"/>
    </source>
</evidence>
<dbReference type="InterPro" id="IPR029069">
    <property type="entry name" value="HotDog_dom_sf"/>
</dbReference>
<gene>
    <name evidence="2" type="ORF">UFOPK3268_00886</name>
    <name evidence="3" type="ORF">UFOPK4150_00369</name>
</gene>
<dbReference type="PANTHER" id="PTHR43664">
    <property type="entry name" value="MONOAMINE OXIDASE-RELATED"/>
    <property type="match status" value="1"/>
</dbReference>
<dbReference type="InterPro" id="IPR052342">
    <property type="entry name" value="MCH/BMMD"/>
</dbReference>
<dbReference type="EMBL" id="CAFBPU010000006">
    <property type="protein sequence ID" value="CAB5023181.1"/>
    <property type="molecule type" value="Genomic_DNA"/>
</dbReference>
<dbReference type="PANTHER" id="PTHR43664:SF1">
    <property type="entry name" value="BETA-METHYLMALYL-COA DEHYDRATASE"/>
    <property type="match status" value="1"/>
</dbReference>
<dbReference type="Pfam" id="PF01575">
    <property type="entry name" value="MaoC_dehydratas"/>
    <property type="match status" value="1"/>
</dbReference>